<dbReference type="PANTHER" id="PTHR42770:SF7">
    <property type="entry name" value="MEMBRANE PROTEIN"/>
    <property type="match status" value="1"/>
</dbReference>
<feature type="transmembrane region" description="Helical" evidence="6">
    <location>
        <begin position="266"/>
        <end position="290"/>
    </location>
</feature>
<evidence type="ECO:0000256" key="1">
    <source>
        <dbReference type="ARBA" id="ARBA00004651"/>
    </source>
</evidence>
<dbReference type="InterPro" id="IPR016152">
    <property type="entry name" value="PTrfase/Anion_transptr"/>
</dbReference>
<dbReference type="Pfam" id="PF00359">
    <property type="entry name" value="PTS_EIIA_2"/>
    <property type="match status" value="1"/>
</dbReference>
<protein>
    <recommendedName>
        <fullName evidence="7">PTS EIIA type-2 domain-containing protein</fullName>
    </recommendedName>
</protein>
<feature type="transmembrane region" description="Helical" evidence="6">
    <location>
        <begin position="42"/>
        <end position="61"/>
    </location>
</feature>
<keyword evidence="3 6" id="KW-0812">Transmembrane</keyword>
<proteinExistence type="predicted"/>
<feature type="transmembrane region" description="Helical" evidence="6">
    <location>
        <begin position="377"/>
        <end position="394"/>
    </location>
</feature>
<evidence type="ECO:0000259" key="7">
    <source>
        <dbReference type="PROSITE" id="PS51094"/>
    </source>
</evidence>
<evidence type="ECO:0000313" key="9">
    <source>
        <dbReference type="Proteomes" id="UP000229641"/>
    </source>
</evidence>
<dbReference type="Gene3D" id="3.40.930.10">
    <property type="entry name" value="Mannitol-specific EII, Chain A"/>
    <property type="match status" value="1"/>
</dbReference>
<feature type="transmembrane region" description="Helical" evidence="6">
    <location>
        <begin position="82"/>
        <end position="113"/>
    </location>
</feature>
<feature type="domain" description="PTS EIIA type-2" evidence="7">
    <location>
        <begin position="469"/>
        <end position="610"/>
    </location>
</feature>
<keyword evidence="5 6" id="KW-0472">Membrane</keyword>
<evidence type="ECO:0000256" key="6">
    <source>
        <dbReference type="SAM" id="Phobius"/>
    </source>
</evidence>
<feature type="transmembrane region" description="Helical" evidence="6">
    <location>
        <begin position="220"/>
        <end position="241"/>
    </location>
</feature>
<dbReference type="PANTHER" id="PTHR42770">
    <property type="entry name" value="AMINO ACID TRANSPORTER-RELATED"/>
    <property type="match status" value="1"/>
</dbReference>
<dbReference type="GO" id="GO:0022857">
    <property type="term" value="F:transmembrane transporter activity"/>
    <property type="evidence" value="ECO:0007669"/>
    <property type="project" value="InterPro"/>
</dbReference>
<organism evidence="8 9">
    <name type="scientific">Candidatus Ghiorseimicrobium undicola</name>
    <dbReference type="NCBI Taxonomy" id="1974746"/>
    <lineage>
        <taxon>Bacteria</taxon>
        <taxon>Pseudomonadati</taxon>
        <taxon>Candidatus Omnitrophota</taxon>
        <taxon>Candidatus Ghiorseimicrobium</taxon>
    </lineage>
</organism>
<dbReference type="Gene3D" id="1.20.1740.10">
    <property type="entry name" value="Amino acid/polyamine transporter I"/>
    <property type="match status" value="1"/>
</dbReference>
<sequence length="615" mass="67680">MKTKELKKELKLLDIFCVSTGAMISSGLFILPGLAFSQAGPAAIFAYLLAGFFCLPTLFSMSELITAMPKAGGDYFYIMRGFGPLVGTIAGFSSWFALSLKAAFAILGISAYLNVLGGIPLSVSALWLSLLFVLINLIGVKFAGRFQVAMVFGLLAILVAYIFMGARFLNFSNFSPLFPKGIGPLFSVASFVFISYGGLTKVASLAEEVERPGRNLPLGMMLSLLATAFLYAAVVFVTIGVSRPESLAVSLTPVSDGARFIGGEPFAILIGLAAVLAFITTANAGIMTASRYPLGMSRDKLLPPVFQKVGTLFKTPFIAILFTGVFITAVISLLELKLLVKVASSILILLYIFANLTLILFRESKILSYRPKFRSPFYPYMQVAGILGGLFLLIEMGSFIIFLTSIFLLLGIIWYKLYAQKKVSRDSALMYALERLIAKDKELISENIFTELKDVVVARDNIIADRFHKLIENAKVLDIEEPLKMEDFFKKASDVLAEDLRLDSGSIFDKFINRERESSTLLRGGLAIPHIIIEGRNIFRIVLVRARAGIIFPQDKLAHIIFLLLGSSDERNLHLKALAAIAQITQNIDFDQEWLKAANEDELKNIVLLAERRRG</sequence>
<feature type="transmembrane region" description="Helical" evidence="6">
    <location>
        <begin position="12"/>
        <end position="36"/>
    </location>
</feature>
<dbReference type="EMBL" id="PCWA01000073">
    <property type="protein sequence ID" value="PIQ89091.1"/>
    <property type="molecule type" value="Genomic_DNA"/>
</dbReference>
<dbReference type="Proteomes" id="UP000229641">
    <property type="component" value="Unassembled WGS sequence"/>
</dbReference>
<keyword evidence="2" id="KW-1003">Cell membrane</keyword>
<evidence type="ECO:0000256" key="3">
    <source>
        <dbReference type="ARBA" id="ARBA00022692"/>
    </source>
</evidence>
<accession>A0A2H0LXH2</accession>
<dbReference type="InterPro" id="IPR002293">
    <property type="entry name" value="AA/rel_permease1"/>
</dbReference>
<dbReference type="SUPFAM" id="SSF55804">
    <property type="entry name" value="Phoshotransferase/anion transport protein"/>
    <property type="match status" value="1"/>
</dbReference>
<evidence type="ECO:0000256" key="5">
    <source>
        <dbReference type="ARBA" id="ARBA00023136"/>
    </source>
</evidence>
<dbReference type="PROSITE" id="PS51094">
    <property type="entry name" value="PTS_EIIA_TYPE_2"/>
    <property type="match status" value="1"/>
</dbReference>
<evidence type="ECO:0000313" key="8">
    <source>
        <dbReference type="EMBL" id="PIQ89091.1"/>
    </source>
</evidence>
<feature type="transmembrane region" description="Helical" evidence="6">
    <location>
        <begin position="119"/>
        <end position="139"/>
    </location>
</feature>
<gene>
    <name evidence="8" type="ORF">COV72_04670</name>
</gene>
<evidence type="ECO:0000256" key="2">
    <source>
        <dbReference type="ARBA" id="ARBA00022475"/>
    </source>
</evidence>
<dbReference type="InterPro" id="IPR050367">
    <property type="entry name" value="APC_superfamily"/>
</dbReference>
<feature type="transmembrane region" description="Helical" evidence="6">
    <location>
        <begin position="311"/>
        <end position="334"/>
    </location>
</feature>
<feature type="transmembrane region" description="Helical" evidence="6">
    <location>
        <begin position="340"/>
        <end position="361"/>
    </location>
</feature>
<name>A0A2H0LXH2_9BACT</name>
<feature type="transmembrane region" description="Helical" evidence="6">
    <location>
        <begin position="181"/>
        <end position="199"/>
    </location>
</feature>
<comment type="caution">
    <text evidence="8">The sequence shown here is derived from an EMBL/GenBank/DDBJ whole genome shotgun (WGS) entry which is preliminary data.</text>
</comment>
<feature type="transmembrane region" description="Helical" evidence="6">
    <location>
        <begin position="146"/>
        <end position="169"/>
    </location>
</feature>
<dbReference type="Pfam" id="PF13520">
    <property type="entry name" value="AA_permease_2"/>
    <property type="match status" value="1"/>
</dbReference>
<comment type="subcellular location">
    <subcellularLocation>
        <location evidence="1">Cell membrane</location>
        <topology evidence="1">Multi-pass membrane protein</topology>
    </subcellularLocation>
</comment>
<dbReference type="GO" id="GO:0005886">
    <property type="term" value="C:plasma membrane"/>
    <property type="evidence" value="ECO:0007669"/>
    <property type="project" value="UniProtKB-SubCell"/>
</dbReference>
<keyword evidence="4 6" id="KW-1133">Transmembrane helix</keyword>
<reference evidence="8 9" key="1">
    <citation type="submission" date="2017-09" db="EMBL/GenBank/DDBJ databases">
        <title>Depth-based differentiation of microbial function through sediment-hosted aquifers and enrichment of novel symbionts in the deep terrestrial subsurface.</title>
        <authorList>
            <person name="Probst A.J."/>
            <person name="Ladd B."/>
            <person name="Jarett J.K."/>
            <person name="Geller-Mcgrath D.E."/>
            <person name="Sieber C.M."/>
            <person name="Emerson J.B."/>
            <person name="Anantharaman K."/>
            <person name="Thomas B.C."/>
            <person name="Malmstrom R."/>
            <person name="Stieglmeier M."/>
            <person name="Klingl A."/>
            <person name="Woyke T."/>
            <person name="Ryan C.M."/>
            <person name="Banfield J.F."/>
        </authorList>
    </citation>
    <scope>NUCLEOTIDE SEQUENCE [LARGE SCALE GENOMIC DNA]</scope>
    <source>
        <strain evidence="8">CG11_big_fil_rev_8_21_14_0_20_42_13</strain>
    </source>
</reference>
<dbReference type="AlphaFoldDB" id="A0A2H0LXH2"/>
<dbReference type="InterPro" id="IPR002178">
    <property type="entry name" value="PTS_EIIA_type-2_dom"/>
</dbReference>
<evidence type="ECO:0000256" key="4">
    <source>
        <dbReference type="ARBA" id="ARBA00022989"/>
    </source>
</evidence>